<feature type="compositionally biased region" description="Polar residues" evidence="9">
    <location>
        <begin position="82"/>
        <end position="95"/>
    </location>
</feature>
<dbReference type="Pfam" id="PF22379">
    <property type="entry name" value="OB_MCM10"/>
    <property type="match status" value="1"/>
</dbReference>
<keyword evidence="12" id="KW-1185">Reference proteome</keyword>
<accession>A0A9J6C289</accession>
<dbReference type="Pfam" id="PF24863">
    <property type="entry name" value="zf-CCCH_Mcm10"/>
    <property type="match status" value="1"/>
</dbReference>
<dbReference type="GO" id="GO:0043596">
    <property type="term" value="C:nuclear replication fork"/>
    <property type="evidence" value="ECO:0007669"/>
    <property type="project" value="TreeGrafter"/>
</dbReference>
<evidence type="ECO:0000256" key="7">
    <source>
        <dbReference type="ARBA" id="ARBA00022833"/>
    </source>
</evidence>
<evidence type="ECO:0000259" key="10">
    <source>
        <dbReference type="SMART" id="SM01280"/>
    </source>
</evidence>
<dbReference type="Pfam" id="PF09332">
    <property type="entry name" value="Mcm10"/>
    <property type="match status" value="1"/>
</dbReference>
<feature type="domain" description="Replication factor Mcm10 C-terminal" evidence="10">
    <location>
        <begin position="379"/>
        <end position="699"/>
    </location>
</feature>
<keyword evidence="4" id="KW-0235">DNA replication</keyword>
<gene>
    <name evidence="11" type="ORF">PVAND_005989</name>
</gene>
<dbReference type="InterPro" id="IPR015408">
    <property type="entry name" value="Znf_Mcm10/DnaG"/>
</dbReference>
<feature type="region of interest" description="Disordered" evidence="9">
    <location>
        <begin position="396"/>
        <end position="422"/>
    </location>
</feature>
<keyword evidence="5" id="KW-0479">Metal-binding</keyword>
<feature type="compositionally biased region" description="Polar residues" evidence="9">
    <location>
        <begin position="396"/>
        <end position="409"/>
    </location>
</feature>
<organism evidence="11 12">
    <name type="scientific">Polypedilum vanderplanki</name>
    <name type="common">Sleeping chironomid midge</name>
    <dbReference type="NCBI Taxonomy" id="319348"/>
    <lineage>
        <taxon>Eukaryota</taxon>
        <taxon>Metazoa</taxon>
        <taxon>Ecdysozoa</taxon>
        <taxon>Arthropoda</taxon>
        <taxon>Hexapoda</taxon>
        <taxon>Insecta</taxon>
        <taxon>Pterygota</taxon>
        <taxon>Neoptera</taxon>
        <taxon>Endopterygota</taxon>
        <taxon>Diptera</taxon>
        <taxon>Nematocera</taxon>
        <taxon>Chironomoidea</taxon>
        <taxon>Chironomidae</taxon>
        <taxon>Chironominae</taxon>
        <taxon>Polypedilum</taxon>
        <taxon>Polypedilum</taxon>
    </lineage>
</organism>
<feature type="region of interest" description="Disordered" evidence="9">
    <location>
        <begin position="14"/>
        <end position="49"/>
    </location>
</feature>
<dbReference type="AlphaFoldDB" id="A0A9J6C289"/>
<dbReference type="GO" id="GO:0003697">
    <property type="term" value="F:single-stranded DNA binding"/>
    <property type="evidence" value="ECO:0007669"/>
    <property type="project" value="InterPro"/>
</dbReference>
<evidence type="ECO:0000256" key="1">
    <source>
        <dbReference type="ARBA" id="ARBA00004123"/>
    </source>
</evidence>
<feature type="region of interest" description="Disordered" evidence="9">
    <location>
        <begin position="82"/>
        <end position="112"/>
    </location>
</feature>
<sequence length="713" mass="80603">MAAEDEDISLLEEMLLKADNEESTKKPETDTKSKNFFLNDSSDEEEKSGLYTKYNDFGREINKKLKQDEQLKKYNSIKVPANNNFQSESSKTLTNSQLAAASSSQQQQSKPLTANQPLITSTFQKEAVFCDPIFGLRIVNPMISSVALKERMIGKMPVGVQRVRFHTERGDKSQDWVIAGVLVSKSGVKQTQKGDNFSIWTISDLKGEIKMCTVFLFRSAHNELWKNCVGAVVAILNPNVLERKDDKVEAVLSVDNAQKVMILGRSRDYGTCKAKKPNGDSCGQIVNKTDCDVCIFHMKREYGKVKRSELQQSGLGRGLQELRNKVLGKSEVFYAGQSFTAQKAKKPVKQMAKDRERLMTLSEYYSVPYNSETQGQITTSSPLYRTATAVVNTPPQRLLSESPSTSSNAIKRAASLDHSTAQRKKDIERLKLLQGTDKPEFILSSKFQSAQQKINQTATSASQPLQKDPNFVPKLSSENITFSFSMPVKSNDAAKKRAAEILKKKPLEQSNPNLLRYRGTEAGKKRIAEELNKSLEGESKKVKVDTTAEDEAQKKKDFIKRMMNAKSTHADLSENVEQEKQQKCFDRLEKKEAMEERMANTMEMKCKAVICKVCKYIYFSASDMCKERKHELKVVDATKRFYQCGDCKTRTITLFRIPRDPCKNCRSSNWKRTRMMPEKIVYVGEQLSIRGDEEMFIGSATNVNINLLVPDNN</sequence>
<name>A0A9J6C289_POLVA</name>
<evidence type="ECO:0000256" key="5">
    <source>
        <dbReference type="ARBA" id="ARBA00022723"/>
    </source>
</evidence>
<evidence type="ECO:0000313" key="11">
    <source>
        <dbReference type="EMBL" id="KAG5676138.1"/>
    </source>
</evidence>
<evidence type="ECO:0000256" key="8">
    <source>
        <dbReference type="ARBA" id="ARBA00023242"/>
    </source>
</evidence>
<comment type="caution">
    <text evidence="11">The sequence shown here is derived from an EMBL/GenBank/DDBJ whole genome shotgun (WGS) entry which is preliminary data.</text>
</comment>
<keyword evidence="8" id="KW-0539">Nucleus</keyword>
<evidence type="ECO:0000256" key="3">
    <source>
        <dbReference type="ARBA" id="ARBA00017770"/>
    </source>
</evidence>
<evidence type="ECO:0000256" key="6">
    <source>
        <dbReference type="ARBA" id="ARBA00022771"/>
    </source>
</evidence>
<comment type="similarity">
    <text evidence="2">Belongs to the MCM10 family.</text>
</comment>
<dbReference type="Gene3D" id="2.40.50.140">
    <property type="entry name" value="Nucleic acid-binding proteins"/>
    <property type="match status" value="1"/>
</dbReference>
<dbReference type="InterPro" id="IPR055065">
    <property type="entry name" value="OB_MCM10"/>
</dbReference>
<keyword evidence="7" id="KW-0862">Zinc</keyword>
<reference evidence="11" key="1">
    <citation type="submission" date="2021-03" db="EMBL/GenBank/DDBJ databases">
        <title>Chromosome level genome of the anhydrobiotic midge Polypedilum vanderplanki.</title>
        <authorList>
            <person name="Yoshida Y."/>
            <person name="Kikawada T."/>
            <person name="Gusev O."/>
        </authorList>
    </citation>
    <scope>NUCLEOTIDE SEQUENCE</scope>
    <source>
        <strain evidence="11">NIAS01</strain>
        <tissue evidence="11">Whole body or cell culture</tissue>
    </source>
</reference>
<dbReference type="PANTHER" id="PTHR13454:SF11">
    <property type="entry name" value="PROTEIN MCM10 HOMOLOG"/>
    <property type="match status" value="1"/>
</dbReference>
<evidence type="ECO:0000256" key="2">
    <source>
        <dbReference type="ARBA" id="ARBA00009679"/>
    </source>
</evidence>
<dbReference type="InterPro" id="IPR056791">
    <property type="entry name" value="Znf_Mcm10_C"/>
</dbReference>
<dbReference type="EMBL" id="JADBJN010000002">
    <property type="protein sequence ID" value="KAG5676138.1"/>
    <property type="molecule type" value="Genomic_DNA"/>
</dbReference>
<evidence type="ECO:0000256" key="9">
    <source>
        <dbReference type="SAM" id="MobiDB-lite"/>
    </source>
</evidence>
<dbReference type="InterPro" id="IPR012340">
    <property type="entry name" value="NA-bd_OB-fold"/>
</dbReference>
<dbReference type="GO" id="GO:0008270">
    <property type="term" value="F:zinc ion binding"/>
    <property type="evidence" value="ECO:0007669"/>
    <property type="project" value="UniProtKB-KW"/>
</dbReference>
<evidence type="ECO:0000256" key="4">
    <source>
        <dbReference type="ARBA" id="ARBA00022705"/>
    </source>
</evidence>
<dbReference type="GO" id="GO:0006270">
    <property type="term" value="P:DNA replication initiation"/>
    <property type="evidence" value="ECO:0007669"/>
    <property type="project" value="InterPro"/>
</dbReference>
<evidence type="ECO:0000313" key="12">
    <source>
        <dbReference type="Proteomes" id="UP001107558"/>
    </source>
</evidence>
<keyword evidence="6" id="KW-0863">Zinc-finger</keyword>
<proteinExistence type="inferred from homology"/>
<dbReference type="InterPro" id="IPR040184">
    <property type="entry name" value="Mcm10"/>
</dbReference>
<dbReference type="SMART" id="SM01280">
    <property type="entry name" value="Mcm10"/>
    <property type="match status" value="1"/>
</dbReference>
<dbReference type="PANTHER" id="PTHR13454">
    <property type="entry name" value="PROTEIN MCM10 HOMOLOG"/>
    <property type="match status" value="1"/>
</dbReference>
<dbReference type="InterPro" id="IPR015411">
    <property type="entry name" value="Rep_factor_Mcm10_C"/>
</dbReference>
<comment type="subcellular location">
    <subcellularLocation>
        <location evidence="1">Nucleus</location>
    </subcellularLocation>
</comment>
<dbReference type="OrthoDB" id="273123at2759"/>
<dbReference type="GO" id="GO:0003688">
    <property type="term" value="F:DNA replication origin binding"/>
    <property type="evidence" value="ECO:0007669"/>
    <property type="project" value="TreeGrafter"/>
</dbReference>
<feature type="compositionally biased region" description="Basic and acidic residues" evidence="9">
    <location>
        <begin position="14"/>
        <end position="33"/>
    </location>
</feature>
<protein>
    <recommendedName>
        <fullName evidence="3">Protein MCM10 homolog</fullName>
    </recommendedName>
</protein>
<dbReference type="Pfam" id="PF09329">
    <property type="entry name" value="zf-primase"/>
    <property type="match status" value="1"/>
</dbReference>
<dbReference type="Proteomes" id="UP001107558">
    <property type="component" value="Chromosome 2"/>
</dbReference>
<feature type="compositionally biased region" description="Low complexity" evidence="9">
    <location>
        <begin position="96"/>
        <end position="109"/>
    </location>
</feature>